<dbReference type="PANTHER" id="PTHR11748:SF119">
    <property type="entry name" value="D-2-HYDROXYGLUTARATE DEHYDROGENASE"/>
    <property type="match status" value="1"/>
</dbReference>
<keyword evidence="1" id="KW-0285">Flavoprotein</keyword>
<evidence type="ECO:0000256" key="1">
    <source>
        <dbReference type="ARBA" id="ARBA00022630"/>
    </source>
</evidence>
<keyword evidence="2" id="KW-0274">FAD</keyword>
<dbReference type="EMBL" id="CP017244">
    <property type="protein sequence ID" value="APO79332.1"/>
    <property type="molecule type" value="Genomic_DNA"/>
</dbReference>
<feature type="domain" description="FAD-binding PCMH-type" evidence="3">
    <location>
        <begin position="41"/>
        <end position="215"/>
    </location>
</feature>
<dbReference type="SUPFAM" id="SSF55103">
    <property type="entry name" value="FAD-linked oxidases, C-terminal domain"/>
    <property type="match status" value="1"/>
</dbReference>
<sequence length="469" mass="52159">MPDYEKIKEQLAGIAIEDNPALVRQKSRDFYWYSPILKAQLDNVTADLVVTPKNEAEVIQVLKVAFAHGVPVTPRGAGTGNYGQAMPLSGGIVLNLAAMDKIKEIHPGRVICEPGIVIAQLDKQTKAHSGQELRFHPSTAQTATIGGFIAGGSGGVGSITWGGLRDLGNILRLRVVTMEAEPRVLDLTGWDLQKVSHAYGTNGIITEIEMPLAPAYDWVDVLVGYDDFMTAVRFSDKLARCNGILVKEIAPIAAPIPHDYFTRHRPYIRKDQSLVVLMIAPHSMDAFLAFAASQNGEIIFRSDKVESMRGLPHAYELAWNHTTLRALRIDPNFTYLQVQYPGPDHVEKVRKMVEIFGDEVPGHLEFIRFDGQIQCSGLPLVRYTSEERLEEIIQIHQDHGCPIFNPHRYTLEEGGMKRTDKIQLAFKHETDPKGLLNPGKMIAWENPNFDFSAGKNYLFPGLASIMEPS</sequence>
<dbReference type="GO" id="GO:0008720">
    <property type="term" value="F:D-lactate dehydrogenase (NAD+) activity"/>
    <property type="evidence" value="ECO:0007669"/>
    <property type="project" value="TreeGrafter"/>
</dbReference>
<dbReference type="InterPro" id="IPR036318">
    <property type="entry name" value="FAD-bd_PCMH-like_sf"/>
</dbReference>
<dbReference type="GO" id="GO:0071949">
    <property type="term" value="F:FAD binding"/>
    <property type="evidence" value="ECO:0007669"/>
    <property type="project" value="InterPro"/>
</dbReference>
<dbReference type="Pfam" id="PF01565">
    <property type="entry name" value="FAD_binding_4"/>
    <property type="match status" value="1"/>
</dbReference>
<dbReference type="PANTHER" id="PTHR11748">
    <property type="entry name" value="D-LACTATE DEHYDROGENASE"/>
    <property type="match status" value="1"/>
</dbReference>
<gene>
    <name evidence="4" type="ORF">AM571_PC01601</name>
</gene>
<evidence type="ECO:0000313" key="5">
    <source>
        <dbReference type="Proteomes" id="UP000185109"/>
    </source>
</evidence>
<name>A0A1L5PGU0_RHIET</name>
<organism evidence="4 5">
    <name type="scientific">Rhizobium etli 8C-3</name>
    <dbReference type="NCBI Taxonomy" id="538025"/>
    <lineage>
        <taxon>Bacteria</taxon>
        <taxon>Pseudomonadati</taxon>
        <taxon>Pseudomonadota</taxon>
        <taxon>Alphaproteobacteria</taxon>
        <taxon>Hyphomicrobiales</taxon>
        <taxon>Rhizobiaceae</taxon>
        <taxon>Rhizobium/Agrobacterium group</taxon>
        <taxon>Rhizobium</taxon>
    </lineage>
</organism>
<reference evidence="4 5" key="1">
    <citation type="submission" date="2016-09" db="EMBL/GenBank/DDBJ databases">
        <title>The complete genome sequences of Rhizobium gallicum, symbiovars gallicum and phaseoli, symbionts associated to common bean (Phaseolus vulgaris).</title>
        <authorList>
            <person name="Bustos P."/>
            <person name="Santamaria R.I."/>
            <person name="Perez-Carrascal O.M."/>
            <person name="Juarez S."/>
            <person name="Lozano L."/>
            <person name="Martinez-Flores I."/>
            <person name="Martinez-Romero E."/>
            <person name="Cevallos M."/>
            <person name="Romero D."/>
            <person name="Davila G."/>
            <person name="Gonzalez V."/>
        </authorList>
    </citation>
    <scope>NUCLEOTIDE SEQUENCE [LARGE SCALE GENOMIC DNA]</scope>
    <source>
        <strain evidence="4 5">8C-3</strain>
        <plasmid evidence="5">Plasmid prsp8c3c</plasmid>
    </source>
</reference>
<evidence type="ECO:0000256" key="2">
    <source>
        <dbReference type="ARBA" id="ARBA00022827"/>
    </source>
</evidence>
<dbReference type="Gene3D" id="3.30.465.10">
    <property type="match status" value="1"/>
</dbReference>
<dbReference type="GO" id="GO:1903457">
    <property type="term" value="P:lactate catabolic process"/>
    <property type="evidence" value="ECO:0007669"/>
    <property type="project" value="TreeGrafter"/>
</dbReference>
<keyword evidence="4" id="KW-0614">Plasmid</keyword>
<protein>
    <submittedName>
        <fullName evidence="4">FAD/FMN-containing dehydrogenase protein</fullName>
    </submittedName>
</protein>
<dbReference type="InterPro" id="IPR016164">
    <property type="entry name" value="FAD-linked_Oxase-like_C"/>
</dbReference>
<evidence type="ECO:0000259" key="3">
    <source>
        <dbReference type="PROSITE" id="PS51387"/>
    </source>
</evidence>
<dbReference type="RefSeq" id="WP_074065076.1">
    <property type="nucleotide sequence ID" value="NZ_CP017244.1"/>
</dbReference>
<dbReference type="InterPro" id="IPR016166">
    <property type="entry name" value="FAD-bd_PCMH"/>
</dbReference>
<accession>A0A1L5PGU0</accession>
<evidence type="ECO:0000313" key="4">
    <source>
        <dbReference type="EMBL" id="APO79332.1"/>
    </source>
</evidence>
<proteinExistence type="predicted"/>
<dbReference type="Proteomes" id="UP000185109">
    <property type="component" value="Plasmid pRsp8C3c"/>
</dbReference>
<geneLocation type="plasmid" evidence="5">
    <name>prsp8c3c</name>
</geneLocation>
<dbReference type="SUPFAM" id="SSF56176">
    <property type="entry name" value="FAD-binding/transporter-associated domain-like"/>
    <property type="match status" value="1"/>
</dbReference>
<dbReference type="PROSITE" id="PS51387">
    <property type="entry name" value="FAD_PCMH"/>
    <property type="match status" value="1"/>
</dbReference>
<dbReference type="GO" id="GO:0004458">
    <property type="term" value="F:D-lactate dehydrogenase (cytochrome) activity"/>
    <property type="evidence" value="ECO:0007669"/>
    <property type="project" value="TreeGrafter"/>
</dbReference>
<dbReference type="InterPro" id="IPR016169">
    <property type="entry name" value="FAD-bd_PCMH_sub2"/>
</dbReference>
<dbReference type="AlphaFoldDB" id="A0A1L5PGU0"/>
<dbReference type="InterPro" id="IPR006094">
    <property type="entry name" value="Oxid_FAD_bind_N"/>
</dbReference>